<sequence length="170" mass="17186">MQLLRAAAVLTAVLPALAIAAICDNTAIDPPDSVEANYDNIDEAFIAITEKYINERKTTVLRVDASLSLTLSNGDITIPGGGKANVFNNVKPIEEYLLTQAELASTASDVTGKTSATGTAASVPTESASQSQSGTAAAPSQTLDESAAGKIVVGGWVAVVAALAAVVVVA</sequence>
<dbReference type="InParanoid" id="A0A4S2MVW3"/>
<keyword evidence="5" id="KW-1185">Reference proteome</keyword>
<feature type="chain" id="PRO_5020792523" evidence="3">
    <location>
        <begin position="19"/>
        <end position="170"/>
    </location>
</feature>
<keyword evidence="3" id="KW-0732">Signal</keyword>
<proteinExistence type="predicted"/>
<dbReference type="EMBL" id="ML220123">
    <property type="protein sequence ID" value="TGZ80758.1"/>
    <property type="molecule type" value="Genomic_DNA"/>
</dbReference>
<evidence type="ECO:0000256" key="3">
    <source>
        <dbReference type="SAM" id="SignalP"/>
    </source>
</evidence>
<dbReference type="AlphaFoldDB" id="A0A4S2MVW3"/>
<evidence type="ECO:0000256" key="1">
    <source>
        <dbReference type="SAM" id="MobiDB-lite"/>
    </source>
</evidence>
<dbReference type="Proteomes" id="UP000298138">
    <property type="component" value="Unassembled WGS sequence"/>
</dbReference>
<feature type="transmembrane region" description="Helical" evidence="2">
    <location>
        <begin position="151"/>
        <end position="169"/>
    </location>
</feature>
<feature type="region of interest" description="Disordered" evidence="1">
    <location>
        <begin position="112"/>
        <end position="140"/>
    </location>
</feature>
<keyword evidence="2" id="KW-1133">Transmembrane helix</keyword>
<keyword evidence="2" id="KW-0472">Membrane</keyword>
<evidence type="ECO:0000313" key="5">
    <source>
        <dbReference type="Proteomes" id="UP000298138"/>
    </source>
</evidence>
<evidence type="ECO:0000313" key="4">
    <source>
        <dbReference type="EMBL" id="TGZ80758.1"/>
    </source>
</evidence>
<reference evidence="4 5" key="1">
    <citation type="submission" date="2019-04" db="EMBL/GenBank/DDBJ databases">
        <title>Comparative genomics and transcriptomics to analyze fruiting body development in filamentous ascomycetes.</title>
        <authorList>
            <consortium name="DOE Joint Genome Institute"/>
            <person name="Lutkenhaus R."/>
            <person name="Traeger S."/>
            <person name="Breuer J."/>
            <person name="Kuo A."/>
            <person name="Lipzen A."/>
            <person name="Pangilinan J."/>
            <person name="Dilworth D."/>
            <person name="Sandor L."/>
            <person name="Poggeler S."/>
            <person name="Barry K."/>
            <person name="Grigoriev I.V."/>
            <person name="Nowrousian M."/>
        </authorList>
    </citation>
    <scope>NUCLEOTIDE SEQUENCE [LARGE SCALE GENOMIC DNA]</scope>
    <source>
        <strain evidence="4 5">CBS 389.68</strain>
    </source>
</reference>
<feature type="signal peptide" evidence="3">
    <location>
        <begin position="1"/>
        <end position="18"/>
    </location>
</feature>
<keyword evidence="2" id="KW-0812">Transmembrane</keyword>
<accession>A0A4S2MVW3</accession>
<protein>
    <submittedName>
        <fullName evidence="4">Uncharacterized protein</fullName>
    </submittedName>
</protein>
<evidence type="ECO:0000256" key="2">
    <source>
        <dbReference type="SAM" id="Phobius"/>
    </source>
</evidence>
<name>A0A4S2MVW3_9PEZI</name>
<gene>
    <name evidence="4" type="ORF">EX30DRAFT_364390</name>
</gene>
<organism evidence="4 5">
    <name type="scientific">Ascodesmis nigricans</name>
    <dbReference type="NCBI Taxonomy" id="341454"/>
    <lineage>
        <taxon>Eukaryota</taxon>
        <taxon>Fungi</taxon>
        <taxon>Dikarya</taxon>
        <taxon>Ascomycota</taxon>
        <taxon>Pezizomycotina</taxon>
        <taxon>Pezizomycetes</taxon>
        <taxon>Pezizales</taxon>
        <taxon>Ascodesmidaceae</taxon>
        <taxon>Ascodesmis</taxon>
    </lineage>
</organism>